<dbReference type="InParanoid" id="A0A6C2YSE9"/>
<dbReference type="AlphaFoldDB" id="A0A6C2YSE9"/>
<dbReference type="EMBL" id="LR586016">
    <property type="protein sequence ID" value="VIP04608.1"/>
    <property type="molecule type" value="Genomic_DNA"/>
</dbReference>
<organism evidence="2">
    <name type="scientific">Tuwongella immobilis</name>
    <dbReference type="NCBI Taxonomy" id="692036"/>
    <lineage>
        <taxon>Bacteria</taxon>
        <taxon>Pseudomonadati</taxon>
        <taxon>Planctomycetota</taxon>
        <taxon>Planctomycetia</taxon>
        <taxon>Gemmatales</taxon>
        <taxon>Gemmataceae</taxon>
        <taxon>Tuwongella</taxon>
    </lineage>
</organism>
<dbReference type="EMBL" id="LR593887">
    <property type="protein sequence ID" value="VTS06577.1"/>
    <property type="molecule type" value="Genomic_DNA"/>
</dbReference>
<feature type="chain" id="PRO_5036172849" evidence="1">
    <location>
        <begin position="23"/>
        <end position="405"/>
    </location>
</feature>
<dbReference type="Gene3D" id="3.30.420.40">
    <property type="match status" value="1"/>
</dbReference>
<evidence type="ECO:0000313" key="2">
    <source>
        <dbReference type="EMBL" id="VIP04608.1"/>
    </source>
</evidence>
<evidence type="ECO:0000256" key="1">
    <source>
        <dbReference type="SAM" id="SignalP"/>
    </source>
</evidence>
<proteinExistence type="predicted"/>
<dbReference type="RefSeq" id="WP_162659671.1">
    <property type="nucleotide sequence ID" value="NZ_LR593887.1"/>
</dbReference>
<dbReference type="KEGG" id="tim:GMBLW1_45850"/>
<gene>
    <name evidence="2" type="ORF">GMBLW1_45850</name>
</gene>
<keyword evidence="3" id="KW-1185">Reference proteome</keyword>
<dbReference type="Proteomes" id="UP000464378">
    <property type="component" value="Chromosome"/>
</dbReference>
<keyword evidence="1" id="KW-0732">Signal</keyword>
<protein>
    <submittedName>
        <fullName evidence="2">Tetratricopeptide repeat domain protein</fullName>
    </submittedName>
</protein>
<evidence type="ECO:0000313" key="3">
    <source>
        <dbReference type="Proteomes" id="UP000464378"/>
    </source>
</evidence>
<sequence length="405" mass="45089">MRLTTVAICVMIGLAPCTGAIAQQPSLIPFGAIEIGSKGVKSLRIEFDPRSKECSILDERVKKTINVTLNELDLSDPKHPRFADATIRETIDAVRQLRTMLIDSGIPPEQILIAISSGVANAENLPELKRQLQQLNGNRPPEQITAFRELGFGLRGLLSREEMASTILIDIGSGNIKSGYYQEETEQLANWTASLETGVPGTIEVAKMVETELAAQTKPNGASTPESEWQRRMTLGATIRQRQLSPKLKLFSNRYPFMRSSETVVMIGGATWAMTTVMYPDRIKSQRVEFSSADIREFMARVEAAKGGYPTPRWERIDQLATNSPFAKEDLRSNAQSQLKAVFKTFTPEQLHAAALILLSSDEQFRFDQAILGKKRTLVFDRAGLNAWMFGMVRTAVEQQVTRQP</sequence>
<accession>A0A6C2YSE9</accession>
<name>A0A6C2YSE9_9BACT</name>
<reference evidence="2" key="1">
    <citation type="submission" date="2019-04" db="EMBL/GenBank/DDBJ databases">
        <authorList>
            <consortium name="Science for Life Laboratories"/>
        </authorList>
    </citation>
    <scope>NUCLEOTIDE SEQUENCE</scope>
    <source>
        <strain evidence="2">MBLW1</strain>
    </source>
</reference>
<feature type="signal peptide" evidence="1">
    <location>
        <begin position="1"/>
        <end position="22"/>
    </location>
</feature>